<keyword evidence="2" id="KW-0804">Transcription</keyword>
<evidence type="ECO:0000256" key="4">
    <source>
        <dbReference type="SAM" id="MobiDB-lite"/>
    </source>
</evidence>
<proteinExistence type="predicted"/>
<evidence type="ECO:0000256" key="2">
    <source>
        <dbReference type="ARBA" id="ARBA00023163"/>
    </source>
</evidence>
<evidence type="ECO:0000313" key="6">
    <source>
        <dbReference type="Proteomes" id="UP001434883"/>
    </source>
</evidence>
<evidence type="ECO:0000313" key="5">
    <source>
        <dbReference type="EMBL" id="MEQ2203428.1"/>
    </source>
</evidence>
<evidence type="ECO:0000256" key="3">
    <source>
        <dbReference type="ARBA" id="ARBA00023170"/>
    </source>
</evidence>
<keyword evidence="6" id="KW-1185">Reference proteome</keyword>
<organism evidence="5 6">
    <name type="scientific">Xenoophorus captivus</name>
    <dbReference type="NCBI Taxonomy" id="1517983"/>
    <lineage>
        <taxon>Eukaryota</taxon>
        <taxon>Metazoa</taxon>
        <taxon>Chordata</taxon>
        <taxon>Craniata</taxon>
        <taxon>Vertebrata</taxon>
        <taxon>Euteleostomi</taxon>
        <taxon>Actinopterygii</taxon>
        <taxon>Neopterygii</taxon>
        <taxon>Teleostei</taxon>
        <taxon>Neoteleostei</taxon>
        <taxon>Acanthomorphata</taxon>
        <taxon>Ovalentaria</taxon>
        <taxon>Atherinomorphae</taxon>
        <taxon>Cyprinodontiformes</taxon>
        <taxon>Goodeidae</taxon>
        <taxon>Xenoophorus</taxon>
    </lineage>
</organism>
<feature type="non-terminal residue" evidence="5">
    <location>
        <position position="1"/>
    </location>
</feature>
<dbReference type="EMBL" id="JAHRIN010034502">
    <property type="protein sequence ID" value="MEQ2203428.1"/>
    <property type="molecule type" value="Genomic_DNA"/>
</dbReference>
<reference evidence="5 6" key="1">
    <citation type="submission" date="2021-06" db="EMBL/GenBank/DDBJ databases">
        <authorList>
            <person name="Palmer J.M."/>
        </authorList>
    </citation>
    <scope>NUCLEOTIDE SEQUENCE [LARGE SCALE GENOMIC DNA]</scope>
    <source>
        <strain evidence="5 6">XC_2019</strain>
        <tissue evidence="5">Muscle</tissue>
    </source>
</reference>
<name>A0ABV0R733_9TELE</name>
<comment type="caution">
    <text evidence="5">The sequence shown here is derived from an EMBL/GenBank/DDBJ whole genome shotgun (WGS) entry which is preliminary data.</text>
</comment>
<protein>
    <submittedName>
        <fullName evidence="5">Uncharacterized protein</fullName>
    </submittedName>
</protein>
<dbReference type="InterPro" id="IPR035500">
    <property type="entry name" value="NHR-like_dom_sf"/>
</dbReference>
<keyword evidence="3" id="KW-0675">Receptor</keyword>
<accession>A0ABV0R733</accession>
<sequence length="103" mass="10530">LLPIEMDDTETGLLSAICLISGGAERVISLKMEIPGSMPPLIQEMLENSEGQDGQSSSSNNSSAEAGASPSIKDSPDNDTAAPESPESLDPEEAAATPSSSEP</sequence>
<feature type="region of interest" description="Disordered" evidence="4">
    <location>
        <begin position="39"/>
        <end position="103"/>
    </location>
</feature>
<dbReference type="SUPFAM" id="SSF48508">
    <property type="entry name" value="Nuclear receptor ligand-binding domain"/>
    <property type="match status" value="1"/>
</dbReference>
<gene>
    <name evidence="5" type="ORF">XENOCAPTIV_029900</name>
</gene>
<evidence type="ECO:0000256" key="1">
    <source>
        <dbReference type="ARBA" id="ARBA00023015"/>
    </source>
</evidence>
<dbReference type="PRINTS" id="PR01292">
    <property type="entry name" value="RETNOICACIDR"/>
</dbReference>
<feature type="compositionally biased region" description="Low complexity" evidence="4">
    <location>
        <begin position="48"/>
        <end position="69"/>
    </location>
</feature>
<dbReference type="Proteomes" id="UP001434883">
    <property type="component" value="Unassembled WGS sequence"/>
</dbReference>
<dbReference type="InterPro" id="IPR003078">
    <property type="entry name" value="Retinoic_acid_rcpt"/>
</dbReference>
<keyword evidence="1" id="KW-0805">Transcription regulation</keyword>